<feature type="binding site" evidence="9">
    <location>
        <position position="112"/>
    </location>
    <ligand>
        <name>L-histidine</name>
        <dbReference type="ChEBI" id="CHEBI:57595"/>
    </ligand>
</feature>
<keyword evidence="3 8" id="KW-0547">Nucleotide-binding</keyword>
<evidence type="ECO:0000256" key="1">
    <source>
        <dbReference type="ARBA" id="ARBA00008226"/>
    </source>
</evidence>
<dbReference type="PANTHER" id="PTHR11476:SF7">
    <property type="entry name" value="HISTIDINE--TRNA LIGASE"/>
    <property type="match status" value="1"/>
</dbReference>
<dbReference type="HAMAP" id="MF_00127">
    <property type="entry name" value="His_tRNA_synth"/>
    <property type="match status" value="1"/>
</dbReference>
<gene>
    <name evidence="8" type="primary">hisS</name>
    <name evidence="11" type="ORF">A2209_00030</name>
</gene>
<dbReference type="GO" id="GO:0005737">
    <property type="term" value="C:cytoplasm"/>
    <property type="evidence" value="ECO:0007669"/>
    <property type="project" value="UniProtKB-SubCell"/>
</dbReference>
<dbReference type="SUPFAM" id="SSF55681">
    <property type="entry name" value="Class II aaRS and biotin synthetases"/>
    <property type="match status" value="1"/>
</dbReference>
<dbReference type="GO" id="GO:0005524">
    <property type="term" value="F:ATP binding"/>
    <property type="evidence" value="ECO:0007669"/>
    <property type="project" value="UniProtKB-UniRule"/>
</dbReference>
<dbReference type="InterPro" id="IPR045864">
    <property type="entry name" value="aa-tRNA-synth_II/BPL/LPL"/>
</dbReference>
<evidence type="ECO:0000256" key="7">
    <source>
        <dbReference type="ARBA" id="ARBA00047639"/>
    </source>
</evidence>
<sequence>MKKPTIPQNLKGFRDLLPQDKRQRDYILNKARAVAETFGFEPLETPTLEYASLLLGKYGEEADKLVYSFVDRGKREVALRYDQTVPTARILAQYRAQLPKYFRRYQIQNVFRADKPQKGRFREFTQFDIDIFNSQSPLADAEIIACTYFIFKSINYPGLKLKLNDREILFSVLKPFVNSQASVFSLIQTIDKLEKIGPDGVTAELIKKGVSLEAVKMILAQFAKVKPSENLTTIIDYVRAMGVPAEAIEFVPTLARGLDYYTGMIFEIAVPQYLAGSLGGGGRYDNLIEQLSGIRTPAVGIAYGVDRMIEAAKQFNLFKAQTFGTRVMVTVFSSQTLKQSLEAAEFLRNNNISTELYPEMDKLDKQLKYADSKQIPFCLIIGEEEAKAGKVTLKNMKQRTQQTVILAQLNKLLKS</sequence>
<reference evidence="11 12" key="1">
    <citation type="journal article" date="2016" name="Nat. Commun.">
        <title>Thousands of microbial genomes shed light on interconnected biogeochemical processes in an aquifer system.</title>
        <authorList>
            <person name="Anantharaman K."/>
            <person name="Brown C.T."/>
            <person name="Hug L.A."/>
            <person name="Sharon I."/>
            <person name="Castelle C.J."/>
            <person name="Probst A.J."/>
            <person name="Thomas B.C."/>
            <person name="Singh A."/>
            <person name="Wilkins M.J."/>
            <person name="Karaoz U."/>
            <person name="Brodie E.L."/>
            <person name="Williams K.H."/>
            <person name="Hubbard S.S."/>
            <person name="Banfield J.F."/>
        </authorList>
    </citation>
    <scope>NUCLEOTIDE SEQUENCE [LARGE SCALE GENOMIC DNA]</scope>
</reference>
<dbReference type="Gene3D" id="3.30.930.10">
    <property type="entry name" value="Bira Bifunctional Protein, Domain 2"/>
    <property type="match status" value="1"/>
</dbReference>
<dbReference type="Proteomes" id="UP000178450">
    <property type="component" value="Unassembled WGS sequence"/>
</dbReference>
<dbReference type="PANTHER" id="PTHR11476">
    <property type="entry name" value="HISTIDYL-TRNA SYNTHETASE"/>
    <property type="match status" value="1"/>
</dbReference>
<dbReference type="CDD" id="cd00859">
    <property type="entry name" value="HisRS_anticodon"/>
    <property type="match status" value="1"/>
</dbReference>
<name>A0A1F7KFJ5_9BACT</name>
<dbReference type="InterPro" id="IPR004154">
    <property type="entry name" value="Anticodon-bd"/>
</dbReference>
<proteinExistence type="inferred from homology"/>
<accession>A0A1F7KFJ5</accession>
<evidence type="ECO:0000313" key="12">
    <source>
        <dbReference type="Proteomes" id="UP000178450"/>
    </source>
</evidence>
<dbReference type="Gene3D" id="3.40.50.800">
    <property type="entry name" value="Anticodon-binding domain"/>
    <property type="match status" value="1"/>
</dbReference>
<dbReference type="PROSITE" id="PS50862">
    <property type="entry name" value="AA_TRNA_LIGASE_II"/>
    <property type="match status" value="1"/>
</dbReference>
<dbReference type="PIRSF" id="PIRSF001549">
    <property type="entry name" value="His-tRNA_synth"/>
    <property type="match status" value="1"/>
</dbReference>
<evidence type="ECO:0000259" key="10">
    <source>
        <dbReference type="PROSITE" id="PS50862"/>
    </source>
</evidence>
<feature type="domain" description="Aminoacyl-transfer RNA synthetases class-II family profile" evidence="10">
    <location>
        <begin position="32"/>
        <end position="309"/>
    </location>
</feature>
<dbReference type="Pfam" id="PF03129">
    <property type="entry name" value="HGTP_anticodon"/>
    <property type="match status" value="1"/>
</dbReference>
<comment type="catalytic activity">
    <reaction evidence="7 8">
        <text>tRNA(His) + L-histidine + ATP = L-histidyl-tRNA(His) + AMP + diphosphate + H(+)</text>
        <dbReference type="Rhea" id="RHEA:17313"/>
        <dbReference type="Rhea" id="RHEA-COMP:9665"/>
        <dbReference type="Rhea" id="RHEA-COMP:9689"/>
        <dbReference type="ChEBI" id="CHEBI:15378"/>
        <dbReference type="ChEBI" id="CHEBI:30616"/>
        <dbReference type="ChEBI" id="CHEBI:33019"/>
        <dbReference type="ChEBI" id="CHEBI:57595"/>
        <dbReference type="ChEBI" id="CHEBI:78442"/>
        <dbReference type="ChEBI" id="CHEBI:78527"/>
        <dbReference type="ChEBI" id="CHEBI:456215"/>
        <dbReference type="EC" id="6.1.1.21"/>
    </reaction>
</comment>
<evidence type="ECO:0000256" key="3">
    <source>
        <dbReference type="ARBA" id="ARBA00022741"/>
    </source>
</evidence>
<dbReference type="EMBL" id="MGBG01000005">
    <property type="protein sequence ID" value="OGK66626.1"/>
    <property type="molecule type" value="Genomic_DNA"/>
</dbReference>
<dbReference type="CDD" id="cd00773">
    <property type="entry name" value="HisRS-like_core"/>
    <property type="match status" value="1"/>
</dbReference>
<feature type="binding site" evidence="9">
    <location>
        <position position="126"/>
    </location>
    <ligand>
        <name>L-histidine</name>
        <dbReference type="ChEBI" id="CHEBI:57595"/>
    </ligand>
</feature>
<protein>
    <recommendedName>
        <fullName evidence="8">Histidine--tRNA ligase</fullName>
        <ecNumber evidence="8">6.1.1.21</ecNumber>
    </recommendedName>
    <alternativeName>
        <fullName evidence="8">Histidyl-tRNA synthetase</fullName>
        <shortName evidence="8">HisRS</shortName>
    </alternativeName>
</protein>
<organism evidence="11 12">
    <name type="scientific">Candidatus Roizmanbacteria bacterium RIFOXYA1_FULL_41_12</name>
    <dbReference type="NCBI Taxonomy" id="1802082"/>
    <lineage>
        <taxon>Bacteria</taxon>
        <taxon>Candidatus Roizmaniibacteriota</taxon>
    </lineage>
</organism>
<comment type="similarity">
    <text evidence="1 8">Belongs to the class-II aminoacyl-tRNA synthetase family.</text>
</comment>
<comment type="subunit">
    <text evidence="8">Homodimer.</text>
</comment>
<feature type="binding site" evidence="9">
    <location>
        <begin position="82"/>
        <end position="84"/>
    </location>
    <ligand>
        <name>L-histidine</name>
        <dbReference type="ChEBI" id="CHEBI:57595"/>
    </ligand>
</feature>
<dbReference type="GO" id="GO:0004821">
    <property type="term" value="F:histidine-tRNA ligase activity"/>
    <property type="evidence" value="ECO:0007669"/>
    <property type="project" value="UniProtKB-UniRule"/>
</dbReference>
<dbReference type="EC" id="6.1.1.21" evidence="8"/>
<keyword evidence="2 8" id="KW-0436">Ligase</keyword>
<dbReference type="InterPro" id="IPR015807">
    <property type="entry name" value="His-tRNA-ligase"/>
</dbReference>
<dbReference type="InterPro" id="IPR006195">
    <property type="entry name" value="aa-tRNA-synth_II"/>
</dbReference>
<evidence type="ECO:0000256" key="9">
    <source>
        <dbReference type="PIRSR" id="PIRSR001549-1"/>
    </source>
</evidence>
<dbReference type="Pfam" id="PF13393">
    <property type="entry name" value="tRNA-synt_His"/>
    <property type="match status" value="1"/>
</dbReference>
<dbReference type="InterPro" id="IPR041715">
    <property type="entry name" value="HisRS-like_core"/>
</dbReference>
<feature type="binding site" evidence="9">
    <location>
        <position position="130"/>
    </location>
    <ligand>
        <name>L-histidine</name>
        <dbReference type="ChEBI" id="CHEBI:57595"/>
    </ligand>
</feature>
<keyword evidence="8" id="KW-0963">Cytoplasm</keyword>
<evidence type="ECO:0000256" key="4">
    <source>
        <dbReference type="ARBA" id="ARBA00022840"/>
    </source>
</evidence>
<dbReference type="InterPro" id="IPR036621">
    <property type="entry name" value="Anticodon-bd_dom_sf"/>
</dbReference>
<dbReference type="GO" id="GO:0006427">
    <property type="term" value="P:histidyl-tRNA aminoacylation"/>
    <property type="evidence" value="ECO:0007669"/>
    <property type="project" value="UniProtKB-UniRule"/>
</dbReference>
<dbReference type="NCBIfam" id="TIGR00442">
    <property type="entry name" value="hisS"/>
    <property type="match status" value="1"/>
</dbReference>
<dbReference type="InterPro" id="IPR033656">
    <property type="entry name" value="HisRS_anticodon"/>
</dbReference>
<evidence type="ECO:0000256" key="6">
    <source>
        <dbReference type="ARBA" id="ARBA00023146"/>
    </source>
</evidence>
<keyword evidence="5 8" id="KW-0648">Protein biosynthesis</keyword>
<feature type="binding site" evidence="9">
    <location>
        <begin position="260"/>
        <end position="261"/>
    </location>
    <ligand>
        <name>L-histidine</name>
        <dbReference type="ChEBI" id="CHEBI:57595"/>
    </ligand>
</feature>
<keyword evidence="4 8" id="KW-0067">ATP-binding</keyword>
<dbReference type="InterPro" id="IPR004516">
    <property type="entry name" value="HisRS/HisZ"/>
</dbReference>
<comment type="subcellular location">
    <subcellularLocation>
        <location evidence="8">Cytoplasm</location>
    </subcellularLocation>
</comment>
<evidence type="ECO:0000256" key="2">
    <source>
        <dbReference type="ARBA" id="ARBA00022598"/>
    </source>
</evidence>
<evidence type="ECO:0000256" key="8">
    <source>
        <dbReference type="HAMAP-Rule" id="MF_00127"/>
    </source>
</evidence>
<dbReference type="SUPFAM" id="SSF52954">
    <property type="entry name" value="Class II aaRS ABD-related"/>
    <property type="match status" value="1"/>
</dbReference>
<comment type="caution">
    <text evidence="11">The sequence shown here is derived from an EMBL/GenBank/DDBJ whole genome shotgun (WGS) entry which is preliminary data.</text>
</comment>
<dbReference type="AlphaFoldDB" id="A0A1F7KFJ5"/>
<feature type="binding site" evidence="9">
    <location>
        <position position="256"/>
    </location>
    <ligand>
        <name>L-histidine</name>
        <dbReference type="ChEBI" id="CHEBI:57595"/>
    </ligand>
</feature>
<keyword evidence="6 8" id="KW-0030">Aminoacyl-tRNA synthetase</keyword>
<evidence type="ECO:0000256" key="5">
    <source>
        <dbReference type="ARBA" id="ARBA00022917"/>
    </source>
</evidence>
<evidence type="ECO:0000313" key="11">
    <source>
        <dbReference type="EMBL" id="OGK66626.1"/>
    </source>
</evidence>